<proteinExistence type="predicted"/>
<reference evidence="3" key="1">
    <citation type="journal article" date="2014" name="Int. J. Syst. Evol. Microbiol.">
        <title>Complete genome sequence of Corynebacterium casei LMG S-19264T (=DSM 44701T), isolated from a smear-ripened cheese.</title>
        <authorList>
            <consortium name="US DOE Joint Genome Institute (JGI-PGF)"/>
            <person name="Walter F."/>
            <person name="Albersmeier A."/>
            <person name="Kalinowski J."/>
            <person name="Ruckert C."/>
        </authorList>
    </citation>
    <scope>NUCLEOTIDE SEQUENCE</scope>
    <source>
        <strain evidence="3">JCM 3093</strain>
    </source>
</reference>
<dbReference type="Pfam" id="PF00571">
    <property type="entry name" value="CBS"/>
    <property type="match status" value="1"/>
</dbReference>
<evidence type="ECO:0000313" key="4">
    <source>
        <dbReference type="Proteomes" id="UP000627984"/>
    </source>
</evidence>
<evidence type="ECO:0000259" key="2">
    <source>
        <dbReference type="PROSITE" id="PS51371"/>
    </source>
</evidence>
<name>A0AA37F3M2_9ACTN</name>
<sequence>MTRTGREGVPFPRTRERHFRIPAAHAPDTKRHCPESGRTRRARRDGVMQARDIAVKLPTVTVQDPVTRAVRVMTLARLPGLIVVDDDSRPRMVLPGTQVLRMTVPGAYQEDPALARTVDEARADLFWQEQGDLTVGDCLPRQPVKPATVALDATLLEVAALMARLRSPLVAVVDHAGVLFGTITLDRLLTSLALAGPDD</sequence>
<protein>
    <submittedName>
        <fullName evidence="3">Histidine kinase</fullName>
    </submittedName>
</protein>
<dbReference type="Gene3D" id="3.10.580.10">
    <property type="entry name" value="CBS-domain"/>
    <property type="match status" value="1"/>
</dbReference>
<dbReference type="EMBL" id="BMQD01000004">
    <property type="protein sequence ID" value="GGK59121.1"/>
    <property type="molecule type" value="Genomic_DNA"/>
</dbReference>
<keyword evidence="1" id="KW-0129">CBS domain</keyword>
<comment type="caution">
    <text evidence="3">The sequence shown here is derived from an EMBL/GenBank/DDBJ whole genome shotgun (WGS) entry which is preliminary data.</text>
</comment>
<dbReference type="PROSITE" id="PS51371">
    <property type="entry name" value="CBS"/>
    <property type="match status" value="1"/>
</dbReference>
<dbReference type="GO" id="GO:0016301">
    <property type="term" value="F:kinase activity"/>
    <property type="evidence" value="ECO:0007669"/>
    <property type="project" value="UniProtKB-KW"/>
</dbReference>
<keyword evidence="3" id="KW-0808">Transferase</keyword>
<dbReference type="AlphaFoldDB" id="A0AA37F3M2"/>
<reference evidence="3" key="2">
    <citation type="submission" date="2022-09" db="EMBL/GenBank/DDBJ databases">
        <authorList>
            <person name="Sun Q."/>
            <person name="Ohkuma M."/>
        </authorList>
    </citation>
    <scope>NUCLEOTIDE SEQUENCE</scope>
    <source>
        <strain evidence="3">JCM 3093</strain>
    </source>
</reference>
<dbReference type="SUPFAM" id="SSF54631">
    <property type="entry name" value="CBS-domain pair"/>
    <property type="match status" value="1"/>
</dbReference>
<dbReference type="InterPro" id="IPR046342">
    <property type="entry name" value="CBS_dom_sf"/>
</dbReference>
<dbReference type="Proteomes" id="UP000627984">
    <property type="component" value="Unassembled WGS sequence"/>
</dbReference>
<gene>
    <name evidence="3" type="ORF">GCM10010126_18380</name>
</gene>
<evidence type="ECO:0000256" key="1">
    <source>
        <dbReference type="PROSITE-ProRule" id="PRU00703"/>
    </source>
</evidence>
<feature type="domain" description="CBS" evidence="2">
    <location>
        <begin position="141"/>
        <end position="199"/>
    </location>
</feature>
<evidence type="ECO:0000313" key="3">
    <source>
        <dbReference type="EMBL" id="GGK59121.1"/>
    </source>
</evidence>
<dbReference type="InterPro" id="IPR000644">
    <property type="entry name" value="CBS_dom"/>
</dbReference>
<accession>A0AA37F3M2</accession>
<dbReference type="CDD" id="cd17788">
    <property type="entry name" value="CBS_pair_bac"/>
    <property type="match status" value="1"/>
</dbReference>
<organism evidence="3 4">
    <name type="scientific">Planomonospora parontospora</name>
    <dbReference type="NCBI Taxonomy" id="58119"/>
    <lineage>
        <taxon>Bacteria</taxon>
        <taxon>Bacillati</taxon>
        <taxon>Actinomycetota</taxon>
        <taxon>Actinomycetes</taxon>
        <taxon>Streptosporangiales</taxon>
        <taxon>Streptosporangiaceae</taxon>
        <taxon>Planomonospora</taxon>
    </lineage>
</organism>
<keyword evidence="3" id="KW-0418">Kinase</keyword>